<organism evidence="1 2">
    <name type="scientific">Humibacillus xanthopallidus</name>
    <dbReference type="NCBI Taxonomy" id="412689"/>
    <lineage>
        <taxon>Bacteria</taxon>
        <taxon>Bacillati</taxon>
        <taxon>Actinomycetota</taxon>
        <taxon>Actinomycetes</taxon>
        <taxon>Micrococcales</taxon>
        <taxon>Intrasporangiaceae</taxon>
        <taxon>Humibacillus</taxon>
    </lineage>
</organism>
<evidence type="ECO:0000313" key="1">
    <source>
        <dbReference type="EMBL" id="TQN47720.1"/>
    </source>
</evidence>
<proteinExistence type="predicted"/>
<dbReference type="Pfam" id="PF20320">
    <property type="entry name" value="DUF6615"/>
    <property type="match status" value="1"/>
</dbReference>
<reference evidence="1 2" key="1">
    <citation type="submission" date="2019-06" db="EMBL/GenBank/DDBJ databases">
        <title>Sequencing the genomes of 1000 actinobacteria strains.</title>
        <authorList>
            <person name="Klenk H.-P."/>
        </authorList>
    </citation>
    <scope>NUCLEOTIDE SEQUENCE [LARGE SCALE GENOMIC DNA]</scope>
    <source>
        <strain evidence="1 2">DSM 21776</strain>
    </source>
</reference>
<dbReference type="RefSeq" id="WP_342777891.1">
    <property type="nucleotide sequence ID" value="NZ_BAAAQC010000016.1"/>
</dbReference>
<evidence type="ECO:0000313" key="2">
    <source>
        <dbReference type="Proteomes" id="UP000320085"/>
    </source>
</evidence>
<dbReference type="Proteomes" id="UP000320085">
    <property type="component" value="Unassembled WGS sequence"/>
</dbReference>
<dbReference type="InterPro" id="IPR046723">
    <property type="entry name" value="DUF6615"/>
</dbReference>
<name>A0A543PUI9_9MICO</name>
<dbReference type="AlphaFoldDB" id="A0A543PUI9"/>
<accession>A0A543PUI9</accession>
<sequence>MDTTARAAWSAIADADDLGLRLREDTVTEGVLLRLARRVPDLILHRFNQMSEKSSGGDWEWFVGSQRAGWIAFRIQAKRMDGFQYLQLDHEGLLPGEKQYDTLIRDSAAGTVPTFPFHVFFNGWSGGWPSSIAWNACPNGRVFTLCKHHEETDMGCSLAPSAAVRILHRSGGAKRLRVETYLPHSVPWSWLFGPPLGSGGTRRTGPSSLVTLLAWHERMAQMLAGGAPRGVSMGEGSLPQELVRWWITQLQQGSPKPEREPAHDLPDYAAWALHTELIRRRVRERAEPETADGWKAYFSDEVYRQSDNQLPTFASPSGLDGLLFTPLP</sequence>
<dbReference type="EMBL" id="VFQF01000001">
    <property type="protein sequence ID" value="TQN47720.1"/>
    <property type="molecule type" value="Genomic_DNA"/>
</dbReference>
<protein>
    <submittedName>
        <fullName evidence="1">Uncharacterized protein</fullName>
    </submittedName>
</protein>
<comment type="caution">
    <text evidence="1">The sequence shown here is derived from an EMBL/GenBank/DDBJ whole genome shotgun (WGS) entry which is preliminary data.</text>
</comment>
<gene>
    <name evidence="1" type="ORF">FHX52_0835</name>
</gene>